<dbReference type="EMBL" id="JAAWVQ010089738">
    <property type="protein sequence ID" value="MBN3279458.1"/>
    <property type="molecule type" value="Genomic_DNA"/>
</dbReference>
<dbReference type="PROSITE" id="PS50011">
    <property type="entry name" value="PROTEIN_KINASE_DOM"/>
    <property type="match status" value="1"/>
</dbReference>
<dbReference type="Gene3D" id="1.10.510.10">
    <property type="entry name" value="Transferase(Phosphotransferase) domain 1"/>
    <property type="match status" value="1"/>
</dbReference>
<keyword evidence="2" id="KW-0808">Transferase</keyword>
<protein>
    <submittedName>
        <fullName evidence="2">RIPK4 kinase</fullName>
    </submittedName>
</protein>
<dbReference type="InterPro" id="IPR011009">
    <property type="entry name" value="Kinase-like_dom_sf"/>
</dbReference>
<sequence length="66" mass="7461">MQFTENGFLGALLEHLGQLPWPLTFKLAHQEALEMSFLHVYKPALLHLDLKPSNVQLDDSFNAQVG</sequence>
<proteinExistence type="predicted"/>
<keyword evidence="2" id="KW-0418">Kinase</keyword>
<name>A0ABS2XYK8_POLSP</name>
<dbReference type="InterPro" id="IPR000719">
    <property type="entry name" value="Prot_kinase_dom"/>
</dbReference>
<organism evidence="2 3">
    <name type="scientific">Polyodon spathula</name>
    <name type="common">North American paddlefish</name>
    <name type="synonym">Squalus spathula</name>
    <dbReference type="NCBI Taxonomy" id="7913"/>
    <lineage>
        <taxon>Eukaryota</taxon>
        <taxon>Metazoa</taxon>
        <taxon>Chordata</taxon>
        <taxon>Craniata</taxon>
        <taxon>Vertebrata</taxon>
        <taxon>Euteleostomi</taxon>
        <taxon>Actinopterygii</taxon>
        <taxon>Chondrostei</taxon>
        <taxon>Acipenseriformes</taxon>
        <taxon>Polyodontidae</taxon>
        <taxon>Polyodon</taxon>
    </lineage>
</organism>
<feature type="non-terminal residue" evidence="2">
    <location>
        <position position="1"/>
    </location>
</feature>
<accession>A0ABS2XYK8</accession>
<feature type="non-terminal residue" evidence="2">
    <location>
        <position position="66"/>
    </location>
</feature>
<evidence type="ECO:0000313" key="2">
    <source>
        <dbReference type="EMBL" id="MBN3279458.1"/>
    </source>
</evidence>
<keyword evidence="3" id="KW-1185">Reference proteome</keyword>
<dbReference type="SUPFAM" id="SSF56112">
    <property type="entry name" value="Protein kinase-like (PK-like)"/>
    <property type="match status" value="1"/>
</dbReference>
<evidence type="ECO:0000259" key="1">
    <source>
        <dbReference type="PROSITE" id="PS50011"/>
    </source>
</evidence>
<reference evidence="2" key="1">
    <citation type="journal article" date="2021" name="Cell">
        <title>Tracing the genetic footprints of vertebrate landing in non-teleost ray-finned fishes.</title>
        <authorList>
            <person name="Bi X."/>
            <person name="Wang K."/>
            <person name="Yang L."/>
            <person name="Pan H."/>
            <person name="Jiang H."/>
            <person name="Wei Q."/>
            <person name="Fang M."/>
            <person name="Yu H."/>
            <person name="Zhu C."/>
            <person name="Cai Y."/>
            <person name="He Y."/>
            <person name="Gan X."/>
            <person name="Zeng H."/>
            <person name="Yu D."/>
            <person name="Zhu Y."/>
            <person name="Jiang H."/>
            <person name="Qiu Q."/>
            <person name="Yang H."/>
            <person name="Zhang Y.E."/>
            <person name="Wang W."/>
            <person name="Zhu M."/>
            <person name="He S."/>
            <person name="Zhang G."/>
        </authorList>
    </citation>
    <scope>NUCLEOTIDE SEQUENCE</scope>
    <source>
        <strain evidence="2">Pddl_001</strain>
    </source>
</reference>
<dbReference type="GO" id="GO:0016301">
    <property type="term" value="F:kinase activity"/>
    <property type="evidence" value="ECO:0007669"/>
    <property type="project" value="UniProtKB-KW"/>
</dbReference>
<dbReference type="Proteomes" id="UP001166093">
    <property type="component" value="Unassembled WGS sequence"/>
</dbReference>
<feature type="domain" description="Protein kinase" evidence="1">
    <location>
        <begin position="1"/>
        <end position="66"/>
    </location>
</feature>
<evidence type="ECO:0000313" key="3">
    <source>
        <dbReference type="Proteomes" id="UP001166093"/>
    </source>
</evidence>
<gene>
    <name evidence="2" type="primary">Ripk4_2</name>
    <name evidence="2" type="ORF">GTO93_0017993</name>
</gene>
<comment type="caution">
    <text evidence="2">The sequence shown here is derived from an EMBL/GenBank/DDBJ whole genome shotgun (WGS) entry which is preliminary data.</text>
</comment>